<proteinExistence type="predicted"/>
<dbReference type="InterPro" id="IPR023908">
    <property type="entry name" value="xxxLxxG_rpt"/>
</dbReference>
<dbReference type="NCBIfam" id="TIGR03057">
    <property type="entry name" value="xxxLxxG_by_4"/>
    <property type="match status" value="4"/>
</dbReference>
<dbReference type="InterPro" id="IPR017501">
    <property type="entry name" value="Phage_infect_YhgE_C"/>
</dbReference>
<dbReference type="InterPro" id="IPR017500">
    <property type="entry name" value="Phage_infect_YhgE_N"/>
</dbReference>
<dbReference type="EMBL" id="AFVQ02000152">
    <property type="protein sequence ID" value="KLI01939.1"/>
    <property type="molecule type" value="Genomic_DNA"/>
</dbReference>
<dbReference type="NCBIfam" id="TIGR03061">
    <property type="entry name" value="pip_yhgE_Nterm"/>
    <property type="match status" value="1"/>
</dbReference>
<dbReference type="Pfam" id="PF12698">
    <property type="entry name" value="ABC2_membrane_3"/>
    <property type="match status" value="1"/>
</dbReference>
<dbReference type="PANTHER" id="PTHR43077">
    <property type="entry name" value="TRANSPORT PERMEASE YVFS-RELATED"/>
    <property type="match status" value="1"/>
</dbReference>
<feature type="transmembrane region" description="Helical" evidence="5">
    <location>
        <begin position="21"/>
        <end position="43"/>
    </location>
</feature>
<evidence type="ECO:0000256" key="1">
    <source>
        <dbReference type="ARBA" id="ARBA00004141"/>
    </source>
</evidence>
<name>A0A0U1QMA9_9BACL</name>
<organism evidence="8 9">
    <name type="scientific">Sporolactobacillus inulinus CASD</name>
    <dbReference type="NCBI Taxonomy" id="1069536"/>
    <lineage>
        <taxon>Bacteria</taxon>
        <taxon>Bacillati</taxon>
        <taxon>Bacillota</taxon>
        <taxon>Bacilli</taxon>
        <taxon>Bacillales</taxon>
        <taxon>Sporolactobacillaceae</taxon>
        <taxon>Sporolactobacillus</taxon>
    </lineage>
</organism>
<dbReference type="Proteomes" id="UP000035553">
    <property type="component" value="Unassembled WGS sequence"/>
</dbReference>
<dbReference type="GO" id="GO:0016020">
    <property type="term" value="C:membrane"/>
    <property type="evidence" value="ECO:0007669"/>
    <property type="project" value="UniProtKB-SubCell"/>
</dbReference>
<feature type="domain" description="ABC-2 type transporter transmembrane" evidence="7">
    <location>
        <begin position="27"/>
        <end position="173"/>
    </location>
</feature>
<evidence type="ECO:0000256" key="3">
    <source>
        <dbReference type="ARBA" id="ARBA00022989"/>
    </source>
</evidence>
<evidence type="ECO:0000259" key="7">
    <source>
        <dbReference type="Pfam" id="PF12698"/>
    </source>
</evidence>
<dbReference type="STRING" id="1069536.SINU_10760"/>
<feature type="transmembrane region" description="Helical" evidence="5">
    <location>
        <begin position="780"/>
        <end position="802"/>
    </location>
</feature>
<comment type="caution">
    <text evidence="8">The sequence shown here is derived from an EMBL/GenBank/DDBJ whole genome shotgun (WGS) entry which is preliminary data.</text>
</comment>
<feature type="transmembrane region" description="Helical" evidence="5">
    <location>
        <begin position="839"/>
        <end position="858"/>
    </location>
</feature>
<evidence type="ECO:0000259" key="6">
    <source>
        <dbReference type="Pfam" id="PF01061"/>
    </source>
</evidence>
<dbReference type="AlphaFoldDB" id="A0A0U1QMA9"/>
<dbReference type="RefSeq" id="WP_010023108.1">
    <property type="nucleotide sequence ID" value="NZ_AFVQ02000152.1"/>
</dbReference>
<dbReference type="Pfam" id="PF01061">
    <property type="entry name" value="ABC2_membrane"/>
    <property type="match status" value="1"/>
</dbReference>
<feature type="transmembrane region" description="Helical" evidence="5">
    <location>
        <begin position="720"/>
        <end position="738"/>
    </location>
</feature>
<protein>
    <recommendedName>
        <fullName evidence="6 7">ABC-2 type transporter transmembrane domain-containing protein</fullName>
    </recommendedName>
</protein>
<evidence type="ECO:0000313" key="8">
    <source>
        <dbReference type="EMBL" id="KLI01939.1"/>
    </source>
</evidence>
<evidence type="ECO:0000313" key="9">
    <source>
        <dbReference type="Proteomes" id="UP000035553"/>
    </source>
</evidence>
<dbReference type="GO" id="GO:0140359">
    <property type="term" value="F:ABC-type transporter activity"/>
    <property type="evidence" value="ECO:0007669"/>
    <property type="project" value="InterPro"/>
</dbReference>
<dbReference type="Gene3D" id="1.10.287.950">
    <property type="entry name" value="Methyl-accepting chemotaxis protein"/>
    <property type="match status" value="2"/>
</dbReference>
<evidence type="ECO:0000256" key="5">
    <source>
        <dbReference type="SAM" id="Phobius"/>
    </source>
</evidence>
<feature type="transmembrane region" description="Helical" evidence="5">
    <location>
        <begin position="750"/>
        <end position="771"/>
    </location>
</feature>
<sequence>MNVIRLISAELKAIVTKPHHIIVMLGVMCIPLIYGGMFLYGFWDVFGKSGNLPVAVVNHDDGAVLAGKQIHAGSDLVDELKDNKDFDWRFVSEKSAEDGFKKNRYFMVVTIPRTFSENAVTLADDHLKTTNFRYQINSDYNFIAGRIASSGVQELQKRVSEELTKTYAKTMYAQINELTKGLGNAAKGSADLTKGNKKEVDGIVHLRDGFKSLMNGTSQLKNGSAKLADGADAITSGLNQVAHGTSQLYDQTSANSANIAQLADGASMLADKLDELNAGTEKLASGSGQLNSGEQSLSNGMEQYLKGLQQFQTSMNKEKDGLDTLNQQLSEAKPEIDKLVAGVSKLNDGADQLSSGIQKLAPYTQQLSEGMSSVAKQASGLPNADQVEKLKQASARLDQSLSQLQQNNGSIDQKQLQALQNSAKQLNTGIQDISVPSIDSTQIKQLAEGAATIDAAFSQGINGEPSLVDASTALAQGVNTLNHGMAQFEKQNDTLAQGVSQLSDGMTQLSGGQTALQTNFLKLVEGQARLASGMTELQQNLTKLPGASKALNGGASQLAAGNAQLNQTWPKLVSGIQTVQTGTGQLVSGSSKLAANMNALQSGLNDLFSGQEKLAGGTNQLNDGAQNLLKGNTTLSSNLADAHHQLAKTPTNDSHAAKFAEPVTSVDASHQAVSSFGTGFAPYFISLGLYVGAMLLTIVYDLGKPAGLATSGWNIALSKFFITILMSLGQTLLIDAVVLKGLNLEVTHPWTFVGFTLLTSISYMAIIQWLAGSFNNEGRFVAVILLIVQLVSCGGAYAIQLIPEGLQSISKFVPMTYSVNGFRNIIDGHQQQMLSQNSWILVGYAVLGLALSVVTFTIKFHRDQKKIIAKNERSTTVG</sequence>
<dbReference type="InterPro" id="IPR013525">
    <property type="entry name" value="ABC2_TM"/>
</dbReference>
<gene>
    <name evidence="8" type="ORF">SINU_10760</name>
</gene>
<keyword evidence="9" id="KW-1185">Reference proteome</keyword>
<evidence type="ECO:0000256" key="2">
    <source>
        <dbReference type="ARBA" id="ARBA00022692"/>
    </source>
</evidence>
<evidence type="ECO:0000256" key="4">
    <source>
        <dbReference type="ARBA" id="ARBA00023136"/>
    </source>
</evidence>
<keyword evidence="4 5" id="KW-0472">Membrane</keyword>
<comment type="subcellular location">
    <subcellularLocation>
        <location evidence="1">Membrane</location>
        <topology evidence="1">Multi-pass membrane protein</topology>
    </subcellularLocation>
</comment>
<reference evidence="8 9" key="1">
    <citation type="journal article" date="2011" name="J. Bacteriol.">
        <title>Draft genome sequence of Sporolactobacillus inulinus strain CASD, an efficient D-lactic acid-producing bacterium with high-concentration lactate tolerance capability.</title>
        <authorList>
            <person name="Yu B."/>
            <person name="Su F."/>
            <person name="Wang L."/>
            <person name="Xu K."/>
            <person name="Zhao B."/>
            <person name="Xu P."/>
        </authorList>
    </citation>
    <scope>NUCLEOTIDE SEQUENCE [LARGE SCALE GENOMIC DNA]</scope>
    <source>
        <strain evidence="8 9">CASD</strain>
    </source>
</reference>
<accession>A0A0U1QMA9</accession>
<dbReference type="NCBIfam" id="TIGR03062">
    <property type="entry name" value="pip_yhgE_Cterm"/>
    <property type="match status" value="1"/>
</dbReference>
<dbReference type="InterPro" id="IPR051328">
    <property type="entry name" value="T7SS_ABC-Transporter"/>
</dbReference>
<feature type="domain" description="ABC-2 type transporter transmembrane" evidence="6">
    <location>
        <begin position="711"/>
        <end position="825"/>
    </location>
</feature>
<dbReference type="OrthoDB" id="9811483at2"/>
<feature type="transmembrane region" description="Helical" evidence="5">
    <location>
        <begin position="680"/>
        <end position="700"/>
    </location>
</feature>
<keyword evidence="3 5" id="KW-1133">Transmembrane helix</keyword>
<keyword evidence="2 5" id="KW-0812">Transmembrane</keyword>
<dbReference type="PANTHER" id="PTHR43077:SF5">
    <property type="entry name" value="PHAGE INFECTION PROTEIN"/>
    <property type="match status" value="1"/>
</dbReference>